<evidence type="ECO:0000313" key="2">
    <source>
        <dbReference type="EMBL" id="EPG38594.1"/>
    </source>
</evidence>
<feature type="signal peptide" evidence="1">
    <location>
        <begin position="1"/>
        <end position="20"/>
    </location>
</feature>
<dbReference type="AlphaFoldDB" id="S3TFQ3"/>
<accession>S3TFQ3</accession>
<keyword evidence="1" id="KW-0732">Signal</keyword>
<name>S3TFQ3_9GAMM</name>
<dbReference type="EMBL" id="ATGK01000009">
    <property type="protein sequence ID" value="EPG38594.1"/>
    <property type="molecule type" value="Genomic_DNA"/>
</dbReference>
<protein>
    <submittedName>
        <fullName evidence="2">Uncharacterized protein</fullName>
    </submittedName>
</protein>
<sequence>MKNKILGLALMCLVSQPLFAAPFAQPVIQGKTYNNWEVPILRSLGKPKSVVKGKPDECNGGYFPDEYDYGSFKLLDTGVIKEVYFSQNNALVFHGQKIRSGIDQKSFMQQFKKYELWTDAENKNVVYSGLAESGNDSIEFVFKNGKLLKYKLFFDDC</sequence>
<dbReference type="GeneID" id="45418549"/>
<reference evidence="2 3" key="1">
    <citation type="submission" date="2013-06" db="EMBL/GenBank/DDBJ databases">
        <title>The Genome Sequence of Acinetobacter sp. NIPH 2036.</title>
        <authorList>
            <consortium name="The Broad Institute Genome Sequencing Platform"/>
            <consortium name="The Broad Institute Genome Sequencing Center for Infectious Disease"/>
            <person name="Cerqueira G."/>
            <person name="Feldgarden M."/>
            <person name="Courvalin P."/>
            <person name="Perichon B."/>
            <person name="Grillot-Courvalin C."/>
            <person name="Clermont D."/>
            <person name="Rocha E."/>
            <person name="Yoon E.-J."/>
            <person name="Nemec A."/>
            <person name="Young S.K."/>
            <person name="Zeng Q."/>
            <person name="Gargeya S."/>
            <person name="Fitzgerald M."/>
            <person name="Abouelleil A."/>
            <person name="Alvarado L."/>
            <person name="Berlin A.M."/>
            <person name="Chapman S.B."/>
            <person name="Dewar J."/>
            <person name="Goldberg J."/>
            <person name="Griggs A."/>
            <person name="Gujja S."/>
            <person name="Hansen M."/>
            <person name="Howarth C."/>
            <person name="Imamovic A."/>
            <person name="Larimer J."/>
            <person name="McCowan C."/>
            <person name="Murphy C."/>
            <person name="Pearson M."/>
            <person name="Priest M."/>
            <person name="Roberts A."/>
            <person name="Saif S."/>
            <person name="Shea T."/>
            <person name="Sykes S."/>
            <person name="Wortman J."/>
            <person name="Nusbaum C."/>
            <person name="Birren B."/>
        </authorList>
    </citation>
    <scope>NUCLEOTIDE SEQUENCE [LARGE SCALE GENOMIC DNA]</scope>
    <source>
        <strain evidence="2 3">NIPH 2036</strain>
    </source>
</reference>
<gene>
    <name evidence="2" type="ORF">F907_01179</name>
</gene>
<comment type="caution">
    <text evidence="2">The sequence shown here is derived from an EMBL/GenBank/DDBJ whole genome shotgun (WGS) entry which is preliminary data.</text>
</comment>
<organism evidence="2 3">
    <name type="scientific">Acinetobacter colistiniresistens</name>
    <dbReference type="NCBI Taxonomy" id="280145"/>
    <lineage>
        <taxon>Bacteria</taxon>
        <taxon>Pseudomonadati</taxon>
        <taxon>Pseudomonadota</taxon>
        <taxon>Gammaproteobacteria</taxon>
        <taxon>Moraxellales</taxon>
        <taxon>Moraxellaceae</taxon>
        <taxon>Acinetobacter</taxon>
    </lineage>
</organism>
<dbReference type="HOGENOM" id="CLU_1682863_0_0_6"/>
<proteinExistence type="predicted"/>
<dbReference type="PATRIC" id="fig|1217696.3.peg.1142"/>
<dbReference type="Proteomes" id="UP000014559">
    <property type="component" value="Unassembled WGS sequence"/>
</dbReference>
<evidence type="ECO:0000256" key="1">
    <source>
        <dbReference type="SAM" id="SignalP"/>
    </source>
</evidence>
<evidence type="ECO:0000313" key="3">
    <source>
        <dbReference type="Proteomes" id="UP000014559"/>
    </source>
</evidence>
<feature type="chain" id="PRO_5004523923" evidence="1">
    <location>
        <begin position="21"/>
        <end position="157"/>
    </location>
</feature>
<dbReference type="RefSeq" id="WP_016651979.1">
    <property type="nucleotide sequence ID" value="NZ_BHGD02000066.1"/>
</dbReference>